<feature type="chain" id="PRO_5042976213" description="Secreted protein" evidence="1">
    <location>
        <begin position="17"/>
        <end position="88"/>
    </location>
</feature>
<comment type="caution">
    <text evidence="2">The sequence shown here is derived from an EMBL/GenBank/DDBJ whole genome shotgun (WGS) entry which is preliminary data.</text>
</comment>
<dbReference type="Proteomes" id="UP001335648">
    <property type="component" value="Unassembled WGS sequence"/>
</dbReference>
<proteinExistence type="predicted"/>
<reference evidence="2 3" key="1">
    <citation type="journal article" date="2023" name="Mol. Biol. Evol.">
        <title>Genomics of Secondarily Temperate Adaptation in the Only Non-Antarctic Icefish.</title>
        <authorList>
            <person name="Rivera-Colon A.G."/>
            <person name="Rayamajhi N."/>
            <person name="Minhas B.F."/>
            <person name="Madrigal G."/>
            <person name="Bilyk K.T."/>
            <person name="Yoon V."/>
            <person name="Hune M."/>
            <person name="Gregory S."/>
            <person name="Cheng C.H.C."/>
            <person name="Catchen J.M."/>
        </authorList>
    </citation>
    <scope>NUCLEOTIDE SEQUENCE [LARGE SCALE GENOMIC DNA]</scope>
    <source>
        <strain evidence="2">JC2023a</strain>
    </source>
</reference>
<accession>A0AAN8GBY6</accession>
<organism evidence="2 3">
    <name type="scientific">Champsocephalus esox</name>
    <name type="common">pike icefish</name>
    <dbReference type="NCBI Taxonomy" id="159716"/>
    <lineage>
        <taxon>Eukaryota</taxon>
        <taxon>Metazoa</taxon>
        <taxon>Chordata</taxon>
        <taxon>Craniata</taxon>
        <taxon>Vertebrata</taxon>
        <taxon>Euteleostomi</taxon>
        <taxon>Actinopterygii</taxon>
        <taxon>Neopterygii</taxon>
        <taxon>Teleostei</taxon>
        <taxon>Neoteleostei</taxon>
        <taxon>Acanthomorphata</taxon>
        <taxon>Eupercaria</taxon>
        <taxon>Perciformes</taxon>
        <taxon>Notothenioidei</taxon>
        <taxon>Channichthyidae</taxon>
        <taxon>Champsocephalus</taxon>
    </lineage>
</organism>
<evidence type="ECO:0000313" key="3">
    <source>
        <dbReference type="Proteomes" id="UP001335648"/>
    </source>
</evidence>
<evidence type="ECO:0000256" key="1">
    <source>
        <dbReference type="SAM" id="SignalP"/>
    </source>
</evidence>
<gene>
    <name evidence="2" type="ORF">CesoFtcFv8_026095</name>
</gene>
<evidence type="ECO:0000313" key="2">
    <source>
        <dbReference type="EMBL" id="KAK5876773.1"/>
    </source>
</evidence>
<protein>
    <recommendedName>
        <fullName evidence="4">Secreted protein</fullName>
    </recommendedName>
</protein>
<sequence length="88" mass="10143">MRLLFCLATLVAFTFAQDANHTPPKVMVYSHDPAEREKSTAARSLMVRPPNNMPGTLICKCQRRPILKENRMVWPCRQQHLFFTSPIS</sequence>
<dbReference type="AlphaFoldDB" id="A0AAN8GBY6"/>
<dbReference type="EMBL" id="JAULUE010002067">
    <property type="protein sequence ID" value="KAK5876773.1"/>
    <property type="molecule type" value="Genomic_DNA"/>
</dbReference>
<name>A0AAN8GBY6_9TELE</name>
<keyword evidence="1" id="KW-0732">Signal</keyword>
<feature type="signal peptide" evidence="1">
    <location>
        <begin position="1"/>
        <end position="16"/>
    </location>
</feature>
<evidence type="ECO:0008006" key="4">
    <source>
        <dbReference type="Google" id="ProtNLM"/>
    </source>
</evidence>
<keyword evidence="3" id="KW-1185">Reference proteome</keyword>